<dbReference type="PROSITE" id="PS50297">
    <property type="entry name" value="ANK_REP_REGION"/>
    <property type="match status" value="1"/>
</dbReference>
<dbReference type="InterPro" id="IPR041725">
    <property type="entry name" value="L-asparaginase_I"/>
</dbReference>
<dbReference type="PROSITE" id="PS50088">
    <property type="entry name" value="ANK_REPEAT"/>
    <property type="match status" value="1"/>
</dbReference>
<feature type="domain" description="L-asparaginase N-terminal" evidence="7">
    <location>
        <begin position="16"/>
        <end position="236"/>
    </location>
</feature>
<dbReference type="InterPro" id="IPR037152">
    <property type="entry name" value="L-asparaginase_N_sf"/>
</dbReference>
<dbReference type="PIRSF" id="PIRSF500176">
    <property type="entry name" value="L_ASNase"/>
    <property type="match status" value="1"/>
</dbReference>
<dbReference type="EMBL" id="ML995848">
    <property type="protein sequence ID" value="KAF2768066.1"/>
    <property type="molecule type" value="Genomic_DNA"/>
</dbReference>
<dbReference type="Gene3D" id="1.25.40.20">
    <property type="entry name" value="Ankyrin repeat-containing domain"/>
    <property type="match status" value="1"/>
</dbReference>
<dbReference type="GO" id="GO:0004067">
    <property type="term" value="F:asparaginase activity"/>
    <property type="evidence" value="ECO:0007669"/>
    <property type="project" value="UniProtKB-UniRule"/>
</dbReference>
<comment type="similarity">
    <text evidence="5">In the N-terminal section; belongs to the asparaginase 1 family.</text>
</comment>
<dbReference type="PANTHER" id="PTHR11707:SF28">
    <property type="entry name" value="60 KDA LYSOPHOSPHOLIPASE"/>
    <property type="match status" value="1"/>
</dbReference>
<dbReference type="SFLD" id="SFLDS00057">
    <property type="entry name" value="Glutaminase/Asparaginase"/>
    <property type="match status" value="1"/>
</dbReference>
<evidence type="ECO:0000256" key="1">
    <source>
        <dbReference type="ARBA" id="ARBA00012920"/>
    </source>
</evidence>
<dbReference type="AlphaFoldDB" id="A0A6G1L5F8"/>
<gene>
    <name evidence="9" type="ORF">EJ03DRAFT_135916</name>
</gene>
<evidence type="ECO:0000256" key="3">
    <source>
        <dbReference type="ARBA" id="ARBA00022801"/>
    </source>
</evidence>
<keyword evidence="2" id="KW-0677">Repeat</keyword>
<dbReference type="PANTHER" id="PTHR11707">
    <property type="entry name" value="L-ASPARAGINASE"/>
    <property type="match status" value="1"/>
</dbReference>
<dbReference type="PIRSF" id="PIRSF001220">
    <property type="entry name" value="L-ASNase_gatD"/>
    <property type="match status" value="1"/>
</dbReference>
<dbReference type="InterPro" id="IPR027474">
    <property type="entry name" value="L-asparaginase_N"/>
</dbReference>
<protein>
    <recommendedName>
        <fullName evidence="1">asparaginase</fullName>
        <ecNumber evidence="1">3.5.1.1</ecNumber>
    </recommendedName>
</protein>
<evidence type="ECO:0000313" key="10">
    <source>
        <dbReference type="Proteomes" id="UP000799436"/>
    </source>
</evidence>
<accession>A0A6G1L5F8</accession>
<dbReference type="Gene3D" id="3.40.50.40">
    <property type="match status" value="1"/>
</dbReference>
<dbReference type="SMART" id="SM00248">
    <property type="entry name" value="ANK"/>
    <property type="match status" value="2"/>
</dbReference>
<evidence type="ECO:0000256" key="6">
    <source>
        <dbReference type="PROSITE-ProRule" id="PRU00023"/>
    </source>
</evidence>
<dbReference type="SUPFAM" id="SSF48403">
    <property type="entry name" value="Ankyrin repeat"/>
    <property type="match status" value="1"/>
</dbReference>
<evidence type="ECO:0000259" key="7">
    <source>
        <dbReference type="Pfam" id="PF00710"/>
    </source>
</evidence>
<dbReference type="Proteomes" id="UP000799436">
    <property type="component" value="Unassembled WGS sequence"/>
</dbReference>
<feature type="domain" description="Asparaginase/glutaminase C-terminal" evidence="8">
    <location>
        <begin position="256"/>
        <end position="373"/>
    </location>
</feature>
<dbReference type="FunFam" id="3.40.50.40:FF:000001">
    <property type="entry name" value="L-asparaginase 1"/>
    <property type="match status" value="1"/>
</dbReference>
<dbReference type="SUPFAM" id="SSF53774">
    <property type="entry name" value="Glutaminase/Asparaginase"/>
    <property type="match status" value="1"/>
</dbReference>
<organism evidence="9 10">
    <name type="scientific">Teratosphaeria nubilosa</name>
    <dbReference type="NCBI Taxonomy" id="161662"/>
    <lineage>
        <taxon>Eukaryota</taxon>
        <taxon>Fungi</taxon>
        <taxon>Dikarya</taxon>
        <taxon>Ascomycota</taxon>
        <taxon>Pezizomycotina</taxon>
        <taxon>Dothideomycetes</taxon>
        <taxon>Dothideomycetidae</taxon>
        <taxon>Mycosphaerellales</taxon>
        <taxon>Teratosphaeriaceae</taxon>
        <taxon>Teratosphaeria</taxon>
    </lineage>
</organism>
<dbReference type="Pfam" id="PF00710">
    <property type="entry name" value="Asparaginase"/>
    <property type="match status" value="1"/>
</dbReference>
<dbReference type="InterPro" id="IPR006034">
    <property type="entry name" value="Asparaginase/glutaminase-like"/>
</dbReference>
<dbReference type="PRINTS" id="PR00139">
    <property type="entry name" value="ASNGLNASE"/>
</dbReference>
<dbReference type="InterPro" id="IPR002110">
    <property type="entry name" value="Ankyrin_rpt"/>
</dbReference>
<dbReference type="InterPro" id="IPR040919">
    <property type="entry name" value="Asparaginase_C"/>
</dbReference>
<dbReference type="Pfam" id="PF12796">
    <property type="entry name" value="Ank_2"/>
    <property type="match status" value="1"/>
</dbReference>
<dbReference type="EC" id="3.5.1.1" evidence="1"/>
<dbReference type="OrthoDB" id="542841at2759"/>
<proteinExistence type="inferred from homology"/>
<dbReference type="CDD" id="cd08963">
    <property type="entry name" value="L-asparaginase_I"/>
    <property type="match status" value="1"/>
</dbReference>
<evidence type="ECO:0000256" key="5">
    <source>
        <dbReference type="ARBA" id="ARBA00061199"/>
    </source>
</evidence>
<reference evidence="9" key="1">
    <citation type="journal article" date="2020" name="Stud. Mycol.">
        <title>101 Dothideomycetes genomes: a test case for predicting lifestyles and emergence of pathogens.</title>
        <authorList>
            <person name="Haridas S."/>
            <person name="Albert R."/>
            <person name="Binder M."/>
            <person name="Bloem J."/>
            <person name="Labutti K."/>
            <person name="Salamov A."/>
            <person name="Andreopoulos B."/>
            <person name="Baker S."/>
            <person name="Barry K."/>
            <person name="Bills G."/>
            <person name="Bluhm B."/>
            <person name="Cannon C."/>
            <person name="Castanera R."/>
            <person name="Culley D."/>
            <person name="Daum C."/>
            <person name="Ezra D."/>
            <person name="Gonzalez J."/>
            <person name="Henrissat B."/>
            <person name="Kuo A."/>
            <person name="Liang C."/>
            <person name="Lipzen A."/>
            <person name="Lutzoni F."/>
            <person name="Magnuson J."/>
            <person name="Mondo S."/>
            <person name="Nolan M."/>
            <person name="Ohm R."/>
            <person name="Pangilinan J."/>
            <person name="Park H.-J."/>
            <person name="Ramirez L."/>
            <person name="Alfaro M."/>
            <person name="Sun H."/>
            <person name="Tritt A."/>
            <person name="Yoshinaga Y."/>
            <person name="Zwiers L.-H."/>
            <person name="Turgeon B."/>
            <person name="Goodwin S."/>
            <person name="Spatafora J."/>
            <person name="Crous P."/>
            <person name="Grigoriev I."/>
        </authorList>
    </citation>
    <scope>NUCLEOTIDE SEQUENCE</scope>
    <source>
        <strain evidence="9">CBS 116005</strain>
    </source>
</reference>
<dbReference type="PROSITE" id="PS51732">
    <property type="entry name" value="ASN_GLN_ASE_3"/>
    <property type="match status" value="1"/>
</dbReference>
<sequence>MALERVASLEGTPESRVLVIITGGTICMRPSPDGLIPATDFLDSGMRPRPQFNDGSDPGSLAAYSGDDGRALYLKSLRTPKSLYGRRVQYAVLEFQTLLDSSSIDAKGWTQIAVAIERNYSLFDAFVILHGTDSLAYTSSALSFMLSDLGKPVILTGSQAPIHELQSDATDNLLGSLILAGHFLIPEVCLFFNHKLFRGNRTTKVSADQFAAFASPNCAPLATITSSHIHVAWDAIYRPTELKALSLQTNLHLAYVACLRIFPGIKPEMVDAVIRVPGLRGLVLETFGAGNAPSGPDNALINIFTEAVQRGIVIVNITQCLTGSVSATYAPAQILGKAGIVAGNDMTTEAALTKLSYLMALPDISPADVVKLMGKSIRGELTERSKVSFTSGDTALSHKHELLSRLSYAIAGGDLAQVREVMSHAPEYLLNESDYSGNTPLHLAATGPNVEVLRFLLQKGASVHLRTKAGNSPLFLAADAGLESHVSLLKQAGAHLHPGEVEMARLLRDQQSSSQKLRRCWDIAEVPWGE</sequence>
<evidence type="ECO:0000256" key="2">
    <source>
        <dbReference type="ARBA" id="ARBA00022737"/>
    </source>
</evidence>
<dbReference type="InterPro" id="IPR027473">
    <property type="entry name" value="L-asparaginase_C"/>
</dbReference>
<dbReference type="Pfam" id="PF17763">
    <property type="entry name" value="Asparaginase_C"/>
    <property type="match status" value="1"/>
</dbReference>
<dbReference type="InterPro" id="IPR036152">
    <property type="entry name" value="Asp/glu_Ase-like_sf"/>
</dbReference>
<evidence type="ECO:0000256" key="4">
    <source>
        <dbReference type="ARBA" id="ARBA00023043"/>
    </source>
</evidence>
<dbReference type="SMART" id="SM00870">
    <property type="entry name" value="Asparaginase"/>
    <property type="match status" value="1"/>
</dbReference>
<keyword evidence="3" id="KW-0378">Hydrolase</keyword>
<keyword evidence="4 6" id="KW-0040">ANK repeat</keyword>
<dbReference type="GO" id="GO:0009066">
    <property type="term" value="P:aspartate family amino acid metabolic process"/>
    <property type="evidence" value="ECO:0007669"/>
    <property type="project" value="UniProtKB-ARBA"/>
</dbReference>
<keyword evidence="10" id="KW-1185">Reference proteome</keyword>
<dbReference type="FunFam" id="3.40.50.1170:FF:000003">
    <property type="entry name" value="60 kDa lysophospholipase"/>
    <property type="match status" value="1"/>
</dbReference>
<evidence type="ECO:0000313" key="9">
    <source>
        <dbReference type="EMBL" id="KAF2768066.1"/>
    </source>
</evidence>
<feature type="repeat" description="ANK" evidence="6">
    <location>
        <begin position="436"/>
        <end position="468"/>
    </location>
</feature>
<evidence type="ECO:0000259" key="8">
    <source>
        <dbReference type="Pfam" id="PF17763"/>
    </source>
</evidence>
<name>A0A6G1L5F8_9PEZI</name>
<dbReference type="Gene3D" id="3.40.50.1170">
    <property type="entry name" value="L-asparaginase, N-terminal domain"/>
    <property type="match status" value="1"/>
</dbReference>
<dbReference type="InterPro" id="IPR036770">
    <property type="entry name" value="Ankyrin_rpt-contain_sf"/>
</dbReference>